<reference evidence="6 7" key="1">
    <citation type="submission" date="2022-04" db="EMBL/GenBank/DDBJ databases">
        <title>Genome sequence of soybean root-associated Caulobacter segnis RL271.</title>
        <authorList>
            <person name="Longley R."/>
            <person name="Bonito G."/>
            <person name="Trigodet F."/>
            <person name="Crosson S."/>
            <person name="Fiebig A."/>
        </authorList>
    </citation>
    <scope>NUCLEOTIDE SEQUENCE [LARGE SCALE GENOMIC DNA]</scope>
    <source>
        <strain evidence="6 7">RL271</strain>
    </source>
</reference>
<dbReference type="InterPro" id="IPR011206">
    <property type="entry name" value="Citrate_lyase_beta/mcl1/mcl2"/>
</dbReference>
<sequence>MTFESRPRRSALYMPASNAKAVEKARTLDADVIILDLEDAVAPETKPAAREAAVAAVKAGGFGAREVVIRVNGIDTPWGAEDLRAAAEAGPDAVLVPKVDDAADVRLYDQHLNAAPPHTRLWTMIETAKAAFHLWEIAGAVHGTRLSAWVMGVNDFAKEMRARQTPDRAPFLPLLTLSVAAARAHGLTILDGVHNDIEDLAALEAVCVQGVDFGFDGKTLIHPKHLEICNRVFSPSPEDISWSQAVIAAFNAPENSGKGALRVDGKMAERLHLAQAERLVAVAKSIATRSASA</sequence>
<keyword evidence="4" id="KW-0460">Magnesium</keyword>
<dbReference type="Gene3D" id="3.20.20.60">
    <property type="entry name" value="Phosphoenolpyruvate-binding domains"/>
    <property type="match status" value="1"/>
</dbReference>
<feature type="domain" description="HpcH/HpaI aldolase/citrate lyase" evidence="5">
    <location>
        <begin position="9"/>
        <end position="223"/>
    </location>
</feature>
<gene>
    <name evidence="6" type="ORF">MZV50_00300</name>
</gene>
<evidence type="ECO:0000313" key="7">
    <source>
        <dbReference type="Proteomes" id="UP001057520"/>
    </source>
</evidence>
<dbReference type="PIRSF" id="PIRSF015582">
    <property type="entry name" value="Cit_lyase_B"/>
    <property type="match status" value="1"/>
</dbReference>
<comment type="similarity">
    <text evidence="2">Belongs to the HpcH/HpaI aldolase family.</text>
</comment>
<evidence type="ECO:0000256" key="2">
    <source>
        <dbReference type="ARBA" id="ARBA00005568"/>
    </source>
</evidence>
<evidence type="ECO:0000313" key="6">
    <source>
        <dbReference type="EMBL" id="USQ96085.1"/>
    </source>
</evidence>
<dbReference type="InterPro" id="IPR040442">
    <property type="entry name" value="Pyrv_kinase-like_dom_sf"/>
</dbReference>
<name>A0ABY4ZU86_9CAUL</name>
<evidence type="ECO:0000256" key="3">
    <source>
        <dbReference type="ARBA" id="ARBA00022723"/>
    </source>
</evidence>
<keyword evidence="3" id="KW-0479">Metal-binding</keyword>
<keyword evidence="6" id="KW-0456">Lyase</keyword>
<evidence type="ECO:0000259" key="5">
    <source>
        <dbReference type="Pfam" id="PF03328"/>
    </source>
</evidence>
<dbReference type="PANTHER" id="PTHR32308">
    <property type="entry name" value="LYASE BETA SUBUNIT, PUTATIVE (AFU_ORTHOLOGUE AFUA_4G13030)-RELATED"/>
    <property type="match status" value="1"/>
</dbReference>
<dbReference type="InterPro" id="IPR015813">
    <property type="entry name" value="Pyrv/PenolPyrv_kinase-like_dom"/>
</dbReference>
<dbReference type="Proteomes" id="UP001057520">
    <property type="component" value="Chromosome"/>
</dbReference>
<evidence type="ECO:0000256" key="4">
    <source>
        <dbReference type="ARBA" id="ARBA00022842"/>
    </source>
</evidence>
<accession>A0ABY4ZU86</accession>
<dbReference type="SUPFAM" id="SSF51621">
    <property type="entry name" value="Phosphoenolpyruvate/pyruvate domain"/>
    <property type="match status" value="1"/>
</dbReference>
<dbReference type="PANTHER" id="PTHR32308:SF10">
    <property type="entry name" value="CITRATE LYASE SUBUNIT BETA"/>
    <property type="match status" value="1"/>
</dbReference>
<dbReference type="GO" id="GO:0016829">
    <property type="term" value="F:lyase activity"/>
    <property type="evidence" value="ECO:0007669"/>
    <property type="project" value="UniProtKB-KW"/>
</dbReference>
<dbReference type="Pfam" id="PF03328">
    <property type="entry name" value="HpcH_HpaI"/>
    <property type="match status" value="1"/>
</dbReference>
<evidence type="ECO:0000256" key="1">
    <source>
        <dbReference type="ARBA" id="ARBA00001946"/>
    </source>
</evidence>
<comment type="cofactor">
    <cofactor evidence="1">
        <name>Mg(2+)</name>
        <dbReference type="ChEBI" id="CHEBI:18420"/>
    </cofactor>
</comment>
<organism evidence="6 7">
    <name type="scientific">Caulobacter segnis</name>
    <dbReference type="NCBI Taxonomy" id="88688"/>
    <lineage>
        <taxon>Bacteria</taxon>
        <taxon>Pseudomonadati</taxon>
        <taxon>Pseudomonadota</taxon>
        <taxon>Alphaproteobacteria</taxon>
        <taxon>Caulobacterales</taxon>
        <taxon>Caulobacteraceae</taxon>
        <taxon>Caulobacter</taxon>
    </lineage>
</organism>
<protein>
    <submittedName>
        <fullName evidence="6">CoA ester lyase</fullName>
    </submittedName>
</protein>
<dbReference type="EMBL" id="CP096040">
    <property type="protein sequence ID" value="USQ96085.1"/>
    <property type="molecule type" value="Genomic_DNA"/>
</dbReference>
<dbReference type="InterPro" id="IPR005000">
    <property type="entry name" value="Aldolase/citrate-lyase_domain"/>
</dbReference>
<proteinExistence type="inferred from homology"/>
<keyword evidence="7" id="KW-1185">Reference proteome</keyword>